<feature type="region of interest" description="Disordered" evidence="1">
    <location>
        <begin position="61"/>
        <end position="81"/>
    </location>
</feature>
<keyword evidence="3" id="KW-1185">Reference proteome</keyword>
<protein>
    <submittedName>
        <fullName evidence="2">Uncharacterized protein</fullName>
    </submittedName>
</protein>
<evidence type="ECO:0000313" key="3">
    <source>
        <dbReference type="Proteomes" id="UP000002791"/>
    </source>
</evidence>
<dbReference type="AlphaFoldDB" id="H5XCT2"/>
<evidence type="ECO:0000256" key="1">
    <source>
        <dbReference type="SAM" id="MobiDB-lite"/>
    </source>
</evidence>
<dbReference type="EMBL" id="CM001440">
    <property type="protein sequence ID" value="EHR62326.1"/>
    <property type="molecule type" value="Genomic_DNA"/>
</dbReference>
<dbReference type="STRING" id="882082.SaccyDRAFT_3497"/>
<organism evidence="2 3">
    <name type="scientific">Saccharomonospora cyanea NA-134</name>
    <dbReference type="NCBI Taxonomy" id="882082"/>
    <lineage>
        <taxon>Bacteria</taxon>
        <taxon>Bacillati</taxon>
        <taxon>Actinomycetota</taxon>
        <taxon>Actinomycetes</taxon>
        <taxon>Pseudonocardiales</taxon>
        <taxon>Pseudonocardiaceae</taxon>
        <taxon>Saccharomonospora</taxon>
    </lineage>
</organism>
<dbReference type="Proteomes" id="UP000002791">
    <property type="component" value="Chromosome"/>
</dbReference>
<sequence>MPDTVAATIPLVEPALTAERWIGYGRAAPVAATGGGVAATVRRKTVAARATCVRTVADLRTVPTDTGNGSPMSRRDAGPPW</sequence>
<dbReference type="HOGENOM" id="CLU_2571789_0_0_11"/>
<reference evidence="2 3" key="1">
    <citation type="submission" date="2011-11" db="EMBL/GenBank/DDBJ databases">
        <title>The Noncontiguous Finished sequence of Saccharomonospora cyanea NA-134.</title>
        <authorList>
            <consortium name="US DOE Joint Genome Institute"/>
            <person name="Lucas S."/>
            <person name="Han J."/>
            <person name="Lapidus A."/>
            <person name="Cheng J.-F."/>
            <person name="Goodwin L."/>
            <person name="Pitluck S."/>
            <person name="Peters L."/>
            <person name="Ovchinnikova G."/>
            <person name="Lu M."/>
            <person name="Detter J.C."/>
            <person name="Han C."/>
            <person name="Tapia R."/>
            <person name="Land M."/>
            <person name="Hauser L."/>
            <person name="Kyrpides N."/>
            <person name="Ivanova N."/>
            <person name="Pagani I."/>
            <person name="Brambilla E.-M."/>
            <person name="Klenk H.-P."/>
            <person name="Woyke T."/>
        </authorList>
    </citation>
    <scope>NUCLEOTIDE SEQUENCE [LARGE SCALE GENOMIC DNA]</scope>
    <source>
        <strain evidence="2 3">NA-134</strain>
    </source>
</reference>
<accession>H5XCT2</accession>
<proteinExistence type="predicted"/>
<gene>
    <name evidence="2" type="ORF">SaccyDRAFT_3497</name>
</gene>
<evidence type="ECO:0000313" key="2">
    <source>
        <dbReference type="EMBL" id="EHR62326.1"/>
    </source>
</evidence>
<name>H5XCT2_9PSEU</name>